<dbReference type="OrthoDB" id="408631at2759"/>
<dbReference type="AlphaFoldDB" id="A0A0M0JWU2"/>
<name>A0A0M0JWU2_9EUKA</name>
<dbReference type="InterPro" id="IPR050300">
    <property type="entry name" value="GDXG_lipolytic_enzyme"/>
</dbReference>
<dbReference type="InterPro" id="IPR029058">
    <property type="entry name" value="AB_hydrolase_fold"/>
</dbReference>
<dbReference type="Pfam" id="PF07859">
    <property type="entry name" value="Abhydrolase_3"/>
    <property type="match status" value="1"/>
</dbReference>
<sequence length="278" mass="29373">MLVASGAEGVSRAAVEAALLDLNAMATHRIPRHTEHIVAACVRKLRAAGDGGHADLDKTADLRASFVPVRSPKGCDLHGAPEWVLPPENLQWASAEARSDYQSRESRCRVLFLHGGGYAYYSPSDVYRPLTSRLALATEMPLLAVDYRLCPANPFPAALHDALVALAWLWEHGPPIGGVAGGTWRRCAADAVYVVGDSAGGGLALCMISALALGELAPGVPLPVVPRPPTALALISPWTDLSASLPSYSTRAWCEKAMRGDCIFSDGGDLASEIESTP</sequence>
<feature type="domain" description="Alpha/beta hydrolase fold-3" evidence="2">
    <location>
        <begin position="110"/>
        <end position="249"/>
    </location>
</feature>
<evidence type="ECO:0000256" key="1">
    <source>
        <dbReference type="ARBA" id="ARBA00022801"/>
    </source>
</evidence>
<dbReference type="GO" id="GO:0016787">
    <property type="term" value="F:hydrolase activity"/>
    <property type="evidence" value="ECO:0007669"/>
    <property type="project" value="UniProtKB-KW"/>
</dbReference>
<dbReference type="InterPro" id="IPR013094">
    <property type="entry name" value="AB_hydrolase_3"/>
</dbReference>
<dbReference type="PANTHER" id="PTHR48081:SF8">
    <property type="entry name" value="ALPHA_BETA HYDROLASE FOLD-3 DOMAIN-CONTAINING PROTEIN-RELATED"/>
    <property type="match status" value="1"/>
</dbReference>
<comment type="caution">
    <text evidence="3">The sequence shown here is derived from an EMBL/GenBank/DDBJ whole genome shotgun (WGS) entry which is preliminary data.</text>
</comment>
<evidence type="ECO:0000313" key="3">
    <source>
        <dbReference type="EMBL" id="KOO31126.1"/>
    </source>
</evidence>
<protein>
    <submittedName>
        <fullName evidence="3">Lipase esterase</fullName>
    </submittedName>
</protein>
<evidence type="ECO:0000313" key="4">
    <source>
        <dbReference type="Proteomes" id="UP000037460"/>
    </source>
</evidence>
<dbReference type="Proteomes" id="UP000037460">
    <property type="component" value="Unassembled WGS sequence"/>
</dbReference>
<accession>A0A0M0JWU2</accession>
<reference evidence="4" key="1">
    <citation type="journal article" date="2015" name="PLoS Genet.">
        <title>Genome Sequence and Transcriptome Analyses of Chrysochromulina tobin: Metabolic Tools for Enhanced Algal Fitness in the Prominent Order Prymnesiales (Haptophyceae).</title>
        <authorList>
            <person name="Hovde B.T."/>
            <person name="Deodato C.R."/>
            <person name="Hunsperger H.M."/>
            <person name="Ryken S.A."/>
            <person name="Yost W."/>
            <person name="Jha R.K."/>
            <person name="Patterson J."/>
            <person name="Monnat R.J. Jr."/>
            <person name="Barlow S.B."/>
            <person name="Starkenburg S.R."/>
            <person name="Cattolico R.A."/>
        </authorList>
    </citation>
    <scope>NUCLEOTIDE SEQUENCE</scope>
    <source>
        <strain evidence="4">CCMP291</strain>
    </source>
</reference>
<keyword evidence="1" id="KW-0378">Hydrolase</keyword>
<dbReference type="EMBL" id="JWZX01002081">
    <property type="protein sequence ID" value="KOO31126.1"/>
    <property type="molecule type" value="Genomic_DNA"/>
</dbReference>
<dbReference type="PANTHER" id="PTHR48081">
    <property type="entry name" value="AB HYDROLASE SUPERFAMILY PROTEIN C4A8.06C"/>
    <property type="match status" value="1"/>
</dbReference>
<keyword evidence="4" id="KW-1185">Reference proteome</keyword>
<dbReference type="SUPFAM" id="SSF53474">
    <property type="entry name" value="alpha/beta-Hydrolases"/>
    <property type="match status" value="1"/>
</dbReference>
<dbReference type="Gene3D" id="3.40.50.1820">
    <property type="entry name" value="alpha/beta hydrolase"/>
    <property type="match status" value="1"/>
</dbReference>
<organism evidence="3 4">
    <name type="scientific">Chrysochromulina tobinii</name>
    <dbReference type="NCBI Taxonomy" id="1460289"/>
    <lineage>
        <taxon>Eukaryota</taxon>
        <taxon>Haptista</taxon>
        <taxon>Haptophyta</taxon>
        <taxon>Prymnesiophyceae</taxon>
        <taxon>Prymnesiales</taxon>
        <taxon>Chrysochromulinaceae</taxon>
        <taxon>Chrysochromulina</taxon>
    </lineage>
</organism>
<proteinExistence type="predicted"/>
<evidence type="ECO:0000259" key="2">
    <source>
        <dbReference type="Pfam" id="PF07859"/>
    </source>
</evidence>
<gene>
    <name evidence="3" type="ORF">Ctob_002281</name>
</gene>